<dbReference type="GO" id="GO:0005524">
    <property type="term" value="F:ATP binding"/>
    <property type="evidence" value="ECO:0007669"/>
    <property type="project" value="UniProtKB-UniRule"/>
</dbReference>
<dbReference type="Gene3D" id="3.40.1190.20">
    <property type="match status" value="1"/>
</dbReference>
<dbReference type="EMBL" id="PDKW01000040">
    <property type="protein sequence ID" value="PGH57424.1"/>
    <property type="molecule type" value="Genomic_DNA"/>
</dbReference>
<feature type="binding site" evidence="14">
    <location>
        <position position="185"/>
    </location>
    <ligand>
        <name>ATP</name>
        <dbReference type="ChEBI" id="CHEBI:30616"/>
    </ligand>
</feature>
<comment type="catalytic activity">
    <reaction evidence="10">
        <text>2-deoxy-D-ribose + ATP = 2-deoxy-D-ribose 5-phosphate + ADP + H(+)</text>
        <dbReference type="Rhea" id="RHEA:30871"/>
        <dbReference type="ChEBI" id="CHEBI:15378"/>
        <dbReference type="ChEBI" id="CHEBI:30616"/>
        <dbReference type="ChEBI" id="CHEBI:62877"/>
        <dbReference type="ChEBI" id="CHEBI:90761"/>
        <dbReference type="ChEBI" id="CHEBI:456216"/>
        <dbReference type="EC" id="2.7.1.229"/>
    </reaction>
    <physiologicalReaction direction="left-to-right" evidence="10">
        <dbReference type="Rhea" id="RHEA:30872"/>
    </physiologicalReaction>
</comment>
<feature type="binding site" evidence="14">
    <location>
        <position position="248"/>
    </location>
    <ligand>
        <name>K(+)</name>
        <dbReference type="ChEBI" id="CHEBI:29103"/>
    </ligand>
</feature>
<dbReference type="CDD" id="cd01174">
    <property type="entry name" value="ribokinase"/>
    <property type="match status" value="1"/>
</dbReference>
<comment type="cofactor">
    <cofactor evidence="14">
        <name>Mg(2+)</name>
        <dbReference type="ChEBI" id="CHEBI:18420"/>
    </cofactor>
</comment>
<feature type="active site" description="Proton acceptor" evidence="14">
    <location>
        <position position="254"/>
    </location>
</feature>
<dbReference type="GO" id="GO:0046872">
    <property type="term" value="F:metal ion binding"/>
    <property type="evidence" value="ECO:0007669"/>
    <property type="project" value="UniProtKB-KW"/>
</dbReference>
<dbReference type="GO" id="GO:0005829">
    <property type="term" value="C:cytosol"/>
    <property type="evidence" value="ECO:0007669"/>
    <property type="project" value="TreeGrafter"/>
</dbReference>
<evidence type="ECO:0000256" key="8">
    <source>
        <dbReference type="ARBA" id="ARBA00022958"/>
    </source>
</evidence>
<dbReference type="Proteomes" id="UP000225379">
    <property type="component" value="Unassembled WGS sequence"/>
</dbReference>
<dbReference type="PANTHER" id="PTHR10584">
    <property type="entry name" value="SUGAR KINASE"/>
    <property type="match status" value="1"/>
</dbReference>
<dbReference type="HAMAP" id="MF_01987">
    <property type="entry name" value="Ribokinase"/>
    <property type="match status" value="1"/>
</dbReference>
<keyword evidence="6 14" id="KW-0067">ATP-binding</keyword>
<feature type="site" description="Important for substrate specificity" evidence="14">
    <location>
        <position position="11"/>
    </location>
</feature>
<comment type="caution">
    <text evidence="16">The sequence shown here is derived from an EMBL/GenBank/DDBJ whole genome shotgun (WGS) entry which is preliminary data.</text>
</comment>
<dbReference type="InterPro" id="IPR011877">
    <property type="entry name" value="Ribokinase"/>
</dbReference>
<keyword evidence="9 14" id="KW-0119">Carbohydrate metabolism</keyword>
<feature type="binding site" evidence="14">
    <location>
        <position position="140"/>
    </location>
    <ligand>
        <name>substrate</name>
    </ligand>
</feature>
<dbReference type="NCBIfam" id="TIGR02152">
    <property type="entry name" value="D_ribokin_bact"/>
    <property type="match status" value="1"/>
</dbReference>
<keyword evidence="17" id="KW-1185">Reference proteome</keyword>
<evidence type="ECO:0000256" key="11">
    <source>
        <dbReference type="ARBA" id="ARBA00066926"/>
    </source>
</evidence>
<evidence type="ECO:0000256" key="7">
    <source>
        <dbReference type="ARBA" id="ARBA00022842"/>
    </source>
</evidence>
<dbReference type="Pfam" id="PF00294">
    <property type="entry name" value="PfkB"/>
    <property type="match status" value="1"/>
</dbReference>
<keyword evidence="7 14" id="KW-0460">Magnesium</keyword>
<keyword evidence="1 14" id="KW-0963">Cytoplasm</keyword>
<keyword evidence="3 14" id="KW-0479">Metal-binding</keyword>
<evidence type="ECO:0000313" key="16">
    <source>
        <dbReference type="EMBL" id="PGH57424.1"/>
    </source>
</evidence>
<dbReference type="UniPathway" id="UPA00916">
    <property type="reaction ID" value="UER00889"/>
</dbReference>
<dbReference type="OrthoDB" id="9792663at2"/>
<evidence type="ECO:0000256" key="3">
    <source>
        <dbReference type="ARBA" id="ARBA00022723"/>
    </source>
</evidence>
<evidence type="ECO:0000256" key="5">
    <source>
        <dbReference type="ARBA" id="ARBA00022777"/>
    </source>
</evidence>
<organism evidence="16 17">
    <name type="scientific">Azospirillum palustre</name>
    <dbReference type="NCBI Taxonomy" id="2044885"/>
    <lineage>
        <taxon>Bacteria</taxon>
        <taxon>Pseudomonadati</taxon>
        <taxon>Pseudomonadota</taxon>
        <taxon>Alphaproteobacteria</taxon>
        <taxon>Rhodospirillales</taxon>
        <taxon>Azospirillaceae</taxon>
        <taxon>Azospirillum</taxon>
    </lineage>
</organism>
<evidence type="ECO:0000256" key="1">
    <source>
        <dbReference type="ARBA" id="ARBA00022490"/>
    </source>
</evidence>
<feature type="binding site" evidence="14">
    <location>
        <position position="250"/>
    </location>
    <ligand>
        <name>K(+)</name>
        <dbReference type="ChEBI" id="CHEBI:29103"/>
    </ligand>
</feature>
<dbReference type="RefSeq" id="WP_098736873.1">
    <property type="nucleotide sequence ID" value="NZ_PDKW01000040.1"/>
</dbReference>
<feature type="binding site" evidence="14">
    <location>
        <position position="254"/>
    </location>
    <ligand>
        <name>substrate</name>
    </ligand>
</feature>
<dbReference type="PRINTS" id="PR00990">
    <property type="entry name" value="RIBOKINASE"/>
</dbReference>
<name>A0A2B8B810_9PROT</name>
<evidence type="ECO:0000256" key="14">
    <source>
        <dbReference type="HAMAP-Rule" id="MF_01987"/>
    </source>
</evidence>
<proteinExistence type="inferred from homology"/>
<dbReference type="AlphaFoldDB" id="A0A2B8B810"/>
<dbReference type="InterPro" id="IPR011611">
    <property type="entry name" value="PfkB_dom"/>
</dbReference>
<evidence type="ECO:0000256" key="6">
    <source>
        <dbReference type="ARBA" id="ARBA00022840"/>
    </source>
</evidence>
<gene>
    <name evidence="16" type="primary">rbsK</name>
    <name evidence="14" type="synonym">deoK</name>
    <name evidence="16" type="ORF">CRT60_13425</name>
</gene>
<dbReference type="GO" id="GO:0004747">
    <property type="term" value="F:ribokinase activity"/>
    <property type="evidence" value="ECO:0007669"/>
    <property type="project" value="UniProtKB-UniRule"/>
</dbReference>
<feature type="binding site" evidence="14">
    <location>
        <begin position="253"/>
        <end position="254"/>
    </location>
    <ligand>
        <name>ATP</name>
        <dbReference type="ChEBI" id="CHEBI:30616"/>
    </ligand>
</feature>
<evidence type="ECO:0000256" key="10">
    <source>
        <dbReference type="ARBA" id="ARBA00051363"/>
    </source>
</evidence>
<dbReference type="InterPro" id="IPR002139">
    <property type="entry name" value="Ribo/fructo_kinase"/>
</dbReference>
<dbReference type="SUPFAM" id="SSF53613">
    <property type="entry name" value="Ribokinase-like"/>
    <property type="match status" value="1"/>
</dbReference>
<comment type="function">
    <text evidence="14">Catalyzes the ATP-dependent phosphorylation of 2-deoxy-D-ribose to 2-deoxy-D-ribose 5-phosphate (dRib-5P), allowing the use of deoxyribose as the sole carbon source.</text>
</comment>
<feature type="binding site" evidence="14">
    <location>
        <begin position="11"/>
        <end position="13"/>
    </location>
    <ligand>
        <name>substrate</name>
    </ligand>
</feature>
<reference evidence="17" key="1">
    <citation type="submission" date="2017-10" db="EMBL/GenBank/DDBJ databases">
        <authorList>
            <person name="Kravchenko I.K."/>
            <person name="Grouzdev D.S."/>
        </authorList>
    </citation>
    <scope>NUCLEOTIDE SEQUENCE [LARGE SCALE GENOMIC DNA]</scope>
    <source>
        <strain evidence="17">B2</strain>
    </source>
</reference>
<comment type="subcellular location">
    <subcellularLocation>
        <location evidence="14">Cytoplasm</location>
    </subcellularLocation>
</comment>
<evidence type="ECO:0000256" key="12">
    <source>
        <dbReference type="ARBA" id="ARBA00071515"/>
    </source>
</evidence>
<evidence type="ECO:0000256" key="13">
    <source>
        <dbReference type="ARBA" id="ARBA00081655"/>
    </source>
</evidence>
<evidence type="ECO:0000259" key="15">
    <source>
        <dbReference type="Pfam" id="PF00294"/>
    </source>
</evidence>
<feature type="binding site" evidence="14">
    <location>
        <position position="284"/>
    </location>
    <ligand>
        <name>K(+)</name>
        <dbReference type="ChEBI" id="CHEBI:29103"/>
    </ligand>
</feature>
<feature type="binding site" evidence="14">
    <location>
        <position position="289"/>
    </location>
    <ligand>
        <name>K(+)</name>
        <dbReference type="ChEBI" id="CHEBI:29103"/>
    </ligand>
</feature>
<dbReference type="PANTHER" id="PTHR10584:SF166">
    <property type="entry name" value="RIBOKINASE"/>
    <property type="match status" value="1"/>
</dbReference>
<comment type="subunit">
    <text evidence="14">Homodimer.</text>
</comment>
<evidence type="ECO:0000256" key="9">
    <source>
        <dbReference type="ARBA" id="ARBA00023277"/>
    </source>
</evidence>
<keyword evidence="4 14" id="KW-0547">Nucleotide-binding</keyword>
<accession>A0A2B8B810</accession>
<feature type="binding site" evidence="14">
    <location>
        <position position="287"/>
    </location>
    <ligand>
        <name>K(+)</name>
        <dbReference type="ChEBI" id="CHEBI:29103"/>
    </ligand>
</feature>
<feature type="domain" description="Carbohydrate kinase PfkB" evidence="15">
    <location>
        <begin position="1"/>
        <end position="293"/>
    </location>
</feature>
<comment type="similarity">
    <text evidence="14">Belongs to the carbohydrate kinase PfkB family. Deoxyribokinase subfamily.</text>
</comment>
<evidence type="ECO:0000256" key="4">
    <source>
        <dbReference type="ARBA" id="ARBA00022741"/>
    </source>
</evidence>
<keyword evidence="8 14" id="KW-0630">Potassium</keyword>
<feature type="binding site" evidence="14">
    <location>
        <position position="293"/>
    </location>
    <ligand>
        <name>K(+)</name>
        <dbReference type="ChEBI" id="CHEBI:29103"/>
    </ligand>
</feature>
<dbReference type="EC" id="2.7.1.229" evidence="11 14"/>
<comment type="caution">
    <text evidence="14">Lacks conserved residue(s) required for the propagation of feature annotation.</text>
</comment>
<dbReference type="GO" id="GO:0019303">
    <property type="term" value="P:D-ribose catabolic process"/>
    <property type="evidence" value="ECO:0007669"/>
    <property type="project" value="UniProtKB-UniPathway"/>
</dbReference>
<evidence type="ECO:0000256" key="2">
    <source>
        <dbReference type="ARBA" id="ARBA00022679"/>
    </source>
</evidence>
<dbReference type="FunFam" id="3.40.1190.20:FF:000010">
    <property type="entry name" value="Ribokinase"/>
    <property type="match status" value="1"/>
</dbReference>
<protein>
    <recommendedName>
        <fullName evidence="12 14">Deoxyribokinase</fullName>
        <shortName evidence="14">dRK</shortName>
        <ecNumber evidence="11 14">2.7.1.229</ecNumber>
    </recommendedName>
    <alternativeName>
        <fullName evidence="13 14">ATP:2-deoxy-D-ribose 5-phosphotransferase</fullName>
    </alternativeName>
</protein>
<feature type="binding site" evidence="14">
    <location>
        <begin position="221"/>
        <end position="226"/>
    </location>
    <ligand>
        <name>ATP</name>
        <dbReference type="ChEBI" id="CHEBI:30616"/>
    </ligand>
</feature>
<keyword evidence="2 14" id="KW-0808">Transferase</keyword>
<feature type="binding site" evidence="14">
    <location>
        <begin position="39"/>
        <end position="43"/>
    </location>
    <ligand>
        <name>substrate</name>
    </ligand>
</feature>
<dbReference type="InterPro" id="IPR029056">
    <property type="entry name" value="Ribokinase-like"/>
</dbReference>
<sequence length="307" mass="32703">MGKIAVVGSNMVDLITYTARMPGPGETIEAPRFEMGCGGKGANQAIAAARLGAEVMMVTKVGDDIFADNTIRNFEESGIDTRHVERVPGTSSGVAPIFVEPSGENSILIIKGANALLSPADIDRAAEDLKGCDLIVMQLEVPLETIYHTIQFGARHGIETLLNPAPAPTDLDPKRIEQVTFLVPNQTELATISGLPVTSEAEAETAARALIGRGIRTVIVTLGARGALLLTKGEETRRIEPVRVTPVDTTGAGDAFIGSFARYYVENRDLDAALRMAVRYAADSITRPGTQKSYASREAFEAFCASL</sequence>
<evidence type="ECO:0000313" key="17">
    <source>
        <dbReference type="Proteomes" id="UP000225379"/>
    </source>
</evidence>
<keyword evidence="5 14" id="KW-0418">Kinase</keyword>